<dbReference type="AlphaFoldDB" id="A0A9W8WUZ3"/>
<dbReference type="Proteomes" id="UP001140562">
    <property type="component" value="Unassembled WGS sequence"/>
</dbReference>
<name>A0A9W8WUZ3_9PLEO</name>
<comment type="caution">
    <text evidence="1">The sequence shown here is derived from an EMBL/GenBank/DDBJ whole genome shotgun (WGS) entry which is preliminary data.</text>
</comment>
<evidence type="ECO:0000313" key="2">
    <source>
        <dbReference type="Proteomes" id="UP001140562"/>
    </source>
</evidence>
<reference evidence="1" key="1">
    <citation type="submission" date="2022-10" db="EMBL/GenBank/DDBJ databases">
        <title>Tapping the CABI collections for fungal endophytes: first genome assemblies for Collariella, Neodidymelliopsis, Ascochyta clinopodiicola, Didymella pomorum, Didymosphaeria variabile, Neocosmospora piperis and Neocucurbitaria cava.</title>
        <authorList>
            <person name="Hill R."/>
        </authorList>
    </citation>
    <scope>NUCLEOTIDE SEQUENCE</scope>
    <source>
        <strain evidence="1">IMI 360193</strain>
    </source>
</reference>
<dbReference type="OrthoDB" id="3936278at2759"/>
<gene>
    <name evidence="1" type="ORF">N0V87_007541</name>
</gene>
<keyword evidence="2" id="KW-1185">Reference proteome</keyword>
<accession>A0A9W8WUZ3</accession>
<protein>
    <submittedName>
        <fullName evidence="1">Uncharacterized protein</fullName>
    </submittedName>
</protein>
<sequence length="169" mass="19232">MQQKFHYAHPAAMFTSSHLAQPPLTSRYTHVPQQFSYNDISIRLRVLTLISQLTPNAHPDNLTMFVTYICATLTRMHRTDQLGPKGIQSTEDVFVGIGYDKTECYMGLVANASGARAVMPLFAGDRMEISTKMEMASGAAIEELRNRFTAAINRKYEELRDVKMVQRRW</sequence>
<organism evidence="1 2">
    <name type="scientific">Didymella glomerata</name>
    <dbReference type="NCBI Taxonomy" id="749621"/>
    <lineage>
        <taxon>Eukaryota</taxon>
        <taxon>Fungi</taxon>
        <taxon>Dikarya</taxon>
        <taxon>Ascomycota</taxon>
        <taxon>Pezizomycotina</taxon>
        <taxon>Dothideomycetes</taxon>
        <taxon>Pleosporomycetidae</taxon>
        <taxon>Pleosporales</taxon>
        <taxon>Pleosporineae</taxon>
        <taxon>Didymellaceae</taxon>
        <taxon>Didymella</taxon>
    </lineage>
</organism>
<proteinExistence type="predicted"/>
<dbReference type="EMBL" id="JAPEUV010000093">
    <property type="protein sequence ID" value="KAJ4333516.1"/>
    <property type="molecule type" value="Genomic_DNA"/>
</dbReference>
<evidence type="ECO:0000313" key="1">
    <source>
        <dbReference type="EMBL" id="KAJ4333516.1"/>
    </source>
</evidence>